<evidence type="ECO:0000256" key="1">
    <source>
        <dbReference type="ARBA" id="ARBA00022741"/>
    </source>
</evidence>
<dbReference type="PROSITE" id="PS51722">
    <property type="entry name" value="G_TR_2"/>
    <property type="match status" value="1"/>
</dbReference>
<dbReference type="InterPro" id="IPR000795">
    <property type="entry name" value="T_Tr_GTP-bd_dom"/>
</dbReference>
<dbReference type="Gene3D" id="3.30.70.240">
    <property type="match status" value="1"/>
</dbReference>
<gene>
    <name evidence="6" type="ORF">IAA04_06595</name>
</gene>
<dbReference type="InterPro" id="IPR005225">
    <property type="entry name" value="Small_GTP-bd"/>
</dbReference>
<dbReference type="InterPro" id="IPR009000">
    <property type="entry name" value="Transl_B-barrel_sf"/>
</dbReference>
<evidence type="ECO:0000256" key="2">
    <source>
        <dbReference type="ARBA" id="ARBA00022917"/>
    </source>
</evidence>
<dbReference type="SMART" id="SM00889">
    <property type="entry name" value="EFG_IV"/>
    <property type="match status" value="1"/>
</dbReference>
<dbReference type="GO" id="GO:0005525">
    <property type="term" value="F:GTP binding"/>
    <property type="evidence" value="ECO:0007669"/>
    <property type="project" value="UniProtKB-KW"/>
</dbReference>
<dbReference type="SMART" id="SM00838">
    <property type="entry name" value="EFG_C"/>
    <property type="match status" value="1"/>
</dbReference>
<dbReference type="InterPro" id="IPR020568">
    <property type="entry name" value="Ribosomal_Su5_D2-typ_SF"/>
</dbReference>
<evidence type="ECO:0000259" key="5">
    <source>
        <dbReference type="PROSITE" id="PS51722"/>
    </source>
</evidence>
<comment type="caution">
    <text evidence="6">The sequence shown here is derived from an EMBL/GenBank/DDBJ whole genome shotgun (WGS) entry which is preliminary data.</text>
</comment>
<reference evidence="6" key="1">
    <citation type="journal article" date="2021" name="PeerJ">
        <title>Extensive microbial diversity within the chicken gut microbiome revealed by metagenomics and culture.</title>
        <authorList>
            <person name="Gilroy R."/>
            <person name="Ravi A."/>
            <person name="Getino M."/>
            <person name="Pursley I."/>
            <person name="Horton D.L."/>
            <person name="Alikhan N.F."/>
            <person name="Baker D."/>
            <person name="Gharbi K."/>
            <person name="Hall N."/>
            <person name="Watson M."/>
            <person name="Adriaenssens E.M."/>
            <person name="Foster-Nyarko E."/>
            <person name="Jarju S."/>
            <person name="Secka A."/>
            <person name="Antonio M."/>
            <person name="Oren A."/>
            <person name="Chaudhuri R.R."/>
            <person name="La Ragione R."/>
            <person name="Hildebrand F."/>
            <person name="Pallen M.J."/>
        </authorList>
    </citation>
    <scope>NUCLEOTIDE SEQUENCE</scope>
    <source>
        <strain evidence="6">CHK183-5548</strain>
    </source>
</reference>
<dbReference type="InterPro" id="IPR005517">
    <property type="entry name" value="Transl_elong_EFG/EF2_IV"/>
</dbReference>
<dbReference type="EMBL" id="DWWL01000044">
    <property type="protein sequence ID" value="HJC47703.1"/>
    <property type="molecule type" value="Genomic_DNA"/>
</dbReference>
<dbReference type="InterPro" id="IPR035650">
    <property type="entry name" value="Tet_C"/>
</dbReference>
<evidence type="ECO:0000256" key="3">
    <source>
        <dbReference type="ARBA" id="ARBA00023134"/>
    </source>
</evidence>
<dbReference type="SUPFAM" id="SSF54211">
    <property type="entry name" value="Ribosomal protein S5 domain 2-like"/>
    <property type="match status" value="1"/>
</dbReference>
<dbReference type="SUPFAM" id="SSF54980">
    <property type="entry name" value="EF-G C-terminal domain-like"/>
    <property type="match status" value="2"/>
</dbReference>
<sequence>MKVTYGILAHVDAGKTTFSEQILFRSGVIRTLGGVDRGDSFMDFDDIEKERGITIFSEQAVYSRGEDTYCLIDTPGHADFSAEMERALEVLDYAVVLVSGTDGIQGHTETIWNLLRRYKIPTFFFVNKLDRDTADYEAVLKSLQERFSPDVCDFSFWAGGGTIPEQLVMAAAEGHEDILEQYLDGTLSAENLQNPAAGLIRECRIYPCMGGSAADGRGVDEFLHIFYSLARTADRSQEPLGGIVYKIRHDRQGERLTFVKLMGGNLSVKDTLDGEKIHQIRIYSGDHFASVPQASAGDLVALTGISSKKPGDGIGTFPGLPERLVQPALRAKVLFDPSIPARNMMEVFSVLEAEDPTLHAEWEESLQQLSIHILGKIQLEVLTAEIQKRFGISVSFGIPEVVYKETIREPVCGYGHFEPLRHYAEVAIRLEPAAAGSGITFSSECHVDRLAVNYQNLIRTHVMERKHRGVLTGSELTDVRVVLTDGRSHIKHTEGGDFREALYRAVRQGLMKADSILLEPYYAFTIYVPDEFVGRVLTDIGKYHGEFAPPVISGTTAEISGRGPVSQFMSYAEEIAGLTKGRGSVSLQVCGYFPCHNQEEVVQRIGYQPDSDLEQPSYSVFCSKGAAVIVNWQDAEAHMHCLKSK</sequence>
<dbReference type="NCBIfam" id="TIGR00231">
    <property type="entry name" value="small_GTP"/>
    <property type="match status" value="1"/>
</dbReference>
<dbReference type="GO" id="GO:0046677">
    <property type="term" value="P:response to antibiotic"/>
    <property type="evidence" value="ECO:0007669"/>
    <property type="project" value="UniProtKB-KW"/>
</dbReference>
<dbReference type="InterPro" id="IPR035647">
    <property type="entry name" value="EFG_III/V"/>
</dbReference>
<dbReference type="SUPFAM" id="SSF52540">
    <property type="entry name" value="P-loop containing nucleoside triphosphate hydrolases"/>
    <property type="match status" value="1"/>
</dbReference>
<accession>A0A9D2PF52</accession>
<protein>
    <submittedName>
        <fullName evidence="6">TetM/TetW/TetO/TetS family tetracycline resistance ribosomal protection protein</fullName>
    </submittedName>
</protein>
<dbReference type="CDD" id="cd03711">
    <property type="entry name" value="Tet_C"/>
    <property type="match status" value="1"/>
</dbReference>
<proteinExistence type="predicted"/>
<dbReference type="SUPFAM" id="SSF50447">
    <property type="entry name" value="Translation proteins"/>
    <property type="match status" value="1"/>
</dbReference>
<keyword evidence="2" id="KW-0648">Protein biosynthesis</keyword>
<organism evidence="6 7">
    <name type="scientific">Candidatus Lachnoclostridium pullistercoris</name>
    <dbReference type="NCBI Taxonomy" id="2838632"/>
    <lineage>
        <taxon>Bacteria</taxon>
        <taxon>Bacillati</taxon>
        <taxon>Bacillota</taxon>
        <taxon>Clostridia</taxon>
        <taxon>Lachnospirales</taxon>
        <taxon>Lachnospiraceae</taxon>
    </lineage>
</organism>
<keyword evidence="1" id="KW-0547">Nucleotide-binding</keyword>
<dbReference type="Pfam" id="PF00009">
    <property type="entry name" value="GTP_EFTU"/>
    <property type="match status" value="1"/>
</dbReference>
<name>A0A9D2PF52_9FIRM</name>
<dbReference type="Pfam" id="PF03764">
    <property type="entry name" value="EFG_IV"/>
    <property type="match status" value="1"/>
</dbReference>
<dbReference type="InterPro" id="IPR014721">
    <property type="entry name" value="Ribsml_uS5_D2-typ_fold_subgr"/>
</dbReference>
<dbReference type="Gene3D" id="3.40.50.300">
    <property type="entry name" value="P-loop containing nucleotide triphosphate hydrolases"/>
    <property type="match status" value="1"/>
</dbReference>
<dbReference type="AlphaFoldDB" id="A0A9D2PF52"/>
<dbReference type="PANTHER" id="PTHR43261">
    <property type="entry name" value="TRANSLATION ELONGATION FACTOR G-RELATED"/>
    <property type="match status" value="1"/>
</dbReference>
<dbReference type="InterPro" id="IPR000640">
    <property type="entry name" value="EFG_V-like"/>
</dbReference>
<dbReference type="GO" id="GO:0006412">
    <property type="term" value="P:translation"/>
    <property type="evidence" value="ECO:0007669"/>
    <property type="project" value="UniProtKB-KW"/>
</dbReference>
<evidence type="ECO:0000313" key="6">
    <source>
        <dbReference type="EMBL" id="HJC47703.1"/>
    </source>
</evidence>
<dbReference type="Proteomes" id="UP000823883">
    <property type="component" value="Unassembled WGS sequence"/>
</dbReference>
<dbReference type="PRINTS" id="PR01037">
    <property type="entry name" value="TCRTETOQM"/>
</dbReference>
<dbReference type="PRINTS" id="PR00315">
    <property type="entry name" value="ELONGATNFCT"/>
</dbReference>
<dbReference type="Pfam" id="PF00679">
    <property type="entry name" value="EFG_C"/>
    <property type="match status" value="1"/>
</dbReference>
<evidence type="ECO:0000313" key="7">
    <source>
        <dbReference type="Proteomes" id="UP000823883"/>
    </source>
</evidence>
<feature type="domain" description="Tr-type G" evidence="5">
    <location>
        <begin position="1"/>
        <end position="234"/>
    </location>
</feature>
<dbReference type="Gene3D" id="3.30.230.10">
    <property type="match status" value="1"/>
</dbReference>
<dbReference type="PANTHER" id="PTHR43261:SF1">
    <property type="entry name" value="RIBOSOME-RELEASING FACTOR 2, MITOCHONDRIAL"/>
    <property type="match status" value="1"/>
</dbReference>
<dbReference type="GO" id="GO:0003924">
    <property type="term" value="F:GTPase activity"/>
    <property type="evidence" value="ECO:0007669"/>
    <property type="project" value="InterPro"/>
</dbReference>
<keyword evidence="3" id="KW-0342">GTP-binding</keyword>
<dbReference type="InterPro" id="IPR027417">
    <property type="entry name" value="P-loop_NTPase"/>
</dbReference>
<dbReference type="Gene3D" id="3.30.70.870">
    <property type="entry name" value="Elongation Factor G (Translational Gtpase), domain 3"/>
    <property type="match status" value="1"/>
</dbReference>
<keyword evidence="4" id="KW-0046">Antibiotic resistance</keyword>
<dbReference type="GO" id="GO:0032790">
    <property type="term" value="P:ribosome disassembly"/>
    <property type="evidence" value="ECO:0007669"/>
    <property type="project" value="TreeGrafter"/>
</dbReference>
<reference evidence="6" key="2">
    <citation type="submission" date="2021-04" db="EMBL/GenBank/DDBJ databases">
        <authorList>
            <person name="Gilroy R."/>
        </authorList>
    </citation>
    <scope>NUCLEOTIDE SEQUENCE</scope>
    <source>
        <strain evidence="6">CHK183-5548</strain>
    </source>
</reference>
<dbReference type="Gene3D" id="2.40.30.10">
    <property type="entry name" value="Translation factors"/>
    <property type="match status" value="1"/>
</dbReference>
<evidence type="ECO:0000256" key="4">
    <source>
        <dbReference type="ARBA" id="ARBA00023251"/>
    </source>
</evidence>